<keyword evidence="2" id="KW-1185">Reference proteome</keyword>
<comment type="caution">
    <text evidence="1">The sequence shown here is derived from an EMBL/GenBank/DDBJ whole genome shotgun (WGS) entry which is preliminary data.</text>
</comment>
<accession>A0A8H4CDY4</accession>
<dbReference type="RefSeq" id="XP_045261268.1">
    <property type="nucleotide sequence ID" value="XM_045412233.1"/>
</dbReference>
<name>A0A8H4CDY4_COLGL</name>
<reference evidence="1" key="1">
    <citation type="journal article" date="2020" name="Phytopathology">
        <title>Genome sequence and comparative analysis of Colletotrichum gloeosporioides isolated from Liriodendron leaves.</title>
        <authorList>
            <person name="Fu F.F."/>
            <person name="Hao Z."/>
            <person name="Wang P."/>
            <person name="Lu Y."/>
            <person name="Xue L.J."/>
            <person name="Wei G."/>
            <person name="Tian Y."/>
            <person name="Baishi H."/>
            <person name="Xu H."/>
            <person name="Shi J."/>
            <person name="Cheng T."/>
            <person name="Wang G."/>
            <person name="Yi Y."/>
            <person name="Chen J."/>
        </authorList>
    </citation>
    <scope>NUCLEOTIDE SEQUENCE</scope>
    <source>
        <strain evidence="1">Lc1</strain>
    </source>
</reference>
<reference evidence="1" key="2">
    <citation type="submission" date="2020-03" db="EMBL/GenBank/DDBJ databases">
        <authorList>
            <person name="Fu F.-F."/>
            <person name="Chen J."/>
        </authorList>
    </citation>
    <scope>NUCLEOTIDE SEQUENCE</scope>
    <source>
        <strain evidence="1">Lc1</strain>
    </source>
</reference>
<gene>
    <name evidence="1" type="ORF">GCG54_00012355</name>
</gene>
<dbReference type="EMBL" id="WVTB01000065">
    <property type="protein sequence ID" value="KAF3802109.1"/>
    <property type="molecule type" value="Genomic_DNA"/>
</dbReference>
<evidence type="ECO:0000313" key="1">
    <source>
        <dbReference type="EMBL" id="KAF3802109.1"/>
    </source>
</evidence>
<dbReference type="Proteomes" id="UP000613401">
    <property type="component" value="Unassembled WGS sequence"/>
</dbReference>
<proteinExistence type="predicted"/>
<sequence length="183" mass="20563">MSFLQGTQLGVPSYAVGKELTLSLHIKITPQYGPSHFPWPWKSPSRIKTPFPYSVRTHPSGFDPERAVPANEKLRLCVLETLSGGCEKGPQVVLCRVQDAETTPHYAPLIAGMNVVLKIFDHEYYPHTVTLPRAYTYYQLADQHLSREASALRCMHRVGRDEHGNDLPGKLRLTGGHNLTPEY</sequence>
<dbReference type="AlphaFoldDB" id="A0A8H4CDY4"/>
<evidence type="ECO:0000313" key="2">
    <source>
        <dbReference type="Proteomes" id="UP000613401"/>
    </source>
</evidence>
<protein>
    <submittedName>
        <fullName evidence="1">Uncharacterized protein</fullName>
    </submittedName>
</protein>
<dbReference type="GeneID" id="69019475"/>
<organism evidence="1 2">
    <name type="scientific">Colletotrichum gloeosporioides</name>
    <name type="common">Anthracnose fungus</name>
    <name type="synonym">Glomerella cingulata</name>
    <dbReference type="NCBI Taxonomy" id="474922"/>
    <lineage>
        <taxon>Eukaryota</taxon>
        <taxon>Fungi</taxon>
        <taxon>Dikarya</taxon>
        <taxon>Ascomycota</taxon>
        <taxon>Pezizomycotina</taxon>
        <taxon>Sordariomycetes</taxon>
        <taxon>Hypocreomycetidae</taxon>
        <taxon>Glomerellales</taxon>
        <taxon>Glomerellaceae</taxon>
        <taxon>Colletotrichum</taxon>
        <taxon>Colletotrichum gloeosporioides species complex</taxon>
    </lineage>
</organism>